<dbReference type="InterPro" id="IPR058543">
    <property type="entry name" value="Beta-prop_RSE1/DDB1/CPSF1_2nd"/>
</dbReference>
<comment type="subcellular location">
    <subcellularLocation>
        <location evidence="1">Nucleus</location>
    </subcellularLocation>
</comment>
<evidence type="ECO:0000313" key="8">
    <source>
        <dbReference type="EMBL" id="QLG74140.1"/>
    </source>
</evidence>
<evidence type="ECO:0000259" key="7">
    <source>
        <dbReference type="Pfam" id="PF23726"/>
    </source>
</evidence>
<dbReference type="OrthoDB" id="436637at2759"/>
<reference evidence="8 9" key="1">
    <citation type="submission" date="2020-07" db="EMBL/GenBank/DDBJ databases">
        <title>The yeast mating-type switching endonuclease HO is a domesticated member of an unorthodox homing genetic element family.</title>
        <authorList>
            <person name="Coughlan A.Y."/>
            <person name="Lombardi L."/>
            <person name="Braun-Galleani S."/>
            <person name="Martos A.R."/>
            <person name="Galeote V."/>
            <person name="Bigey F."/>
            <person name="Dequin S."/>
            <person name="Byrne K.P."/>
            <person name="Wolfe K.H."/>
        </authorList>
    </citation>
    <scope>NUCLEOTIDE SEQUENCE [LARGE SCALE GENOMIC DNA]</scope>
    <source>
        <strain evidence="8 9">NRRL Y-6702</strain>
    </source>
</reference>
<feature type="region of interest" description="Disordered" evidence="4">
    <location>
        <begin position="858"/>
        <end position="878"/>
    </location>
</feature>
<dbReference type="InterPro" id="IPR036322">
    <property type="entry name" value="WD40_repeat_dom_sf"/>
</dbReference>
<dbReference type="EMBL" id="CP058610">
    <property type="protein sequence ID" value="QLG74140.1"/>
    <property type="molecule type" value="Genomic_DNA"/>
</dbReference>
<evidence type="ECO:0000313" key="9">
    <source>
        <dbReference type="Proteomes" id="UP000509704"/>
    </source>
</evidence>
<dbReference type="GO" id="GO:0006397">
    <property type="term" value="P:mRNA processing"/>
    <property type="evidence" value="ECO:0007669"/>
    <property type="project" value="UniProtKB-KW"/>
</dbReference>
<gene>
    <name evidence="8" type="ORF">HG535_0G00250</name>
</gene>
<feature type="domain" description="RSE1/DDB1/CPSF1 second beta-propeller" evidence="7">
    <location>
        <begin position="477"/>
        <end position="730"/>
    </location>
</feature>
<dbReference type="InterPro" id="IPR018846">
    <property type="entry name" value="Beta-prop_RSE1/DDB1/CPSF1_1st"/>
</dbReference>
<dbReference type="GO" id="GO:0003676">
    <property type="term" value="F:nucleic acid binding"/>
    <property type="evidence" value="ECO:0007669"/>
    <property type="project" value="InterPro"/>
</dbReference>
<feature type="compositionally biased region" description="Acidic residues" evidence="4">
    <location>
        <begin position="860"/>
        <end position="877"/>
    </location>
</feature>
<dbReference type="GO" id="GO:0005634">
    <property type="term" value="C:nucleus"/>
    <property type="evidence" value="ECO:0007669"/>
    <property type="project" value="UniProtKB-SubCell"/>
</dbReference>
<evidence type="ECO:0000256" key="4">
    <source>
        <dbReference type="SAM" id="MobiDB-lite"/>
    </source>
</evidence>
<feature type="compositionally biased region" description="Acidic residues" evidence="4">
    <location>
        <begin position="744"/>
        <end position="757"/>
    </location>
</feature>
<dbReference type="Pfam" id="PF23726">
    <property type="entry name" value="Beta-prop_RSE1_2nd"/>
    <property type="match status" value="1"/>
</dbReference>
<evidence type="ECO:0000259" key="5">
    <source>
        <dbReference type="Pfam" id="PF03178"/>
    </source>
</evidence>
<dbReference type="Gene3D" id="2.130.10.10">
    <property type="entry name" value="YVTN repeat-like/Quinoprotein amine dehydrogenase"/>
    <property type="match status" value="2"/>
</dbReference>
<accession>A0A7H9B6I4</accession>
<evidence type="ECO:0000256" key="2">
    <source>
        <dbReference type="ARBA" id="ARBA00022664"/>
    </source>
</evidence>
<feature type="domain" description="RSE1/DDB1/CPSF1 C-terminal" evidence="5">
    <location>
        <begin position="960"/>
        <end position="1281"/>
    </location>
</feature>
<dbReference type="PANTHER" id="PTHR10644">
    <property type="entry name" value="DNA REPAIR/RNA PROCESSING CPSF FAMILY"/>
    <property type="match status" value="1"/>
</dbReference>
<keyword evidence="9" id="KW-1185">Reference proteome</keyword>
<evidence type="ECO:0000256" key="3">
    <source>
        <dbReference type="ARBA" id="ARBA00023242"/>
    </source>
</evidence>
<sequence>MLVRDSELYLYHLALKRQSNYIHSCTGHFIDEVNSVAVKEARPARRVKDLQLCIATETHLELYDVSEGSLKKLATIDIFATITCMRSFHAENHANSFLAITSDSGNLSIVRFERRVRVDDGDDSIILRTLMNEPLSRSGIRRLSPISRIEVDLYGRCLFLSAIEKNKLCFVLNTNNDDRTLAIQSPLEANRPNMLTLDTAACDVQYENPCFASIEIDTADNNEVHLVFYVLDLGLNHIVKRADFKIETSANFIMGLPSLSKYGISSLNSATKESAYDEDDINPFVLIGFDDYILVKDMNGFYNLKVQIPKRKSQLKLKVSIIAHALQTLKKDFFVLLQSNTGDLFKFKVFPEKSDGNRPQISISYFDSIPLAESLHIFKNGYLFANSEYCHNYLFQFESLGEEEERTGNVVTSLEPTKKLNLEQSDTLRNLRVVQKMKNLNPLLSGGALSSSPLTISTCSSDNPSFYVNGVNFNHVISSQLPGGAKSIWTVRMPAEKYHKLLFISYPKSTMILRIEDGSIEELSTTGNPFRLKGDSTVLVHSIGKRSIIQVCENEVRQIIFNDENQLSSCKLEWFPPAGIKVVSAACTQYQLAIGLSNGEIVYFEMDRLLPEDSLHELQNRIEVDEIITSMSMLSGLRSDWLAVGSEQSTVKIFSLKSSNADEFLEVLALQTFAAPVNDVKLISNEQNIELHAGLQNGMYCSSKVNSRDGEIVDIKTKLLGIDPVSISLLDSIFFDDLVAGLGEEEEEEEEDDNDDGEINKQERMKEEWDTGTLKSCLVLHSSKTWVSYNLESLLYVRPVINRTNNPILTKVTNFTAANVKLNGYCALNASGALIIGKLTDIVTRQNWFQDYELALSGDKEEDQEEDESDLEDEEEGSTLKVPAYRTKKIIKIADSKGLMIYVQNSINENRTRVIITKGEKVCSADTTKESFQLLENIRTATACITKFSTNVNHLVIASTGGKLYTYILHTSASERNVEPSFRLKLLHETIISDCIHAMTPFLDTLLVPLFGNLVLFGLGKKQLLKKSISATTPSITNITALATWKNERLAVGDNRESVTLFLFDREEYLFKAVADDTVKRHVTVLKFLDESTIIGGDKFSNIWTLRLAMEYEKKIETNFPHALNRLQDVPSLKNKAPNIMECPYKLSLMNHFFINDIPTEIQVLESIQLSDRPAIIYLGLQGTIGCLVPLLSKSEIIQLKKIEDIISSADEKFFFEQEMQNSKKEAADIDDGQGFRTLRTQRQKIPEGAYSIVGRDHSKYRGYYTPRRNVIDGDLCESFLSLSFTEQTFLCKDQQGVEIANIKKRINSVRMNYM</sequence>
<dbReference type="InterPro" id="IPR004871">
    <property type="entry name" value="RSE1/DDB1/CPSF1_C"/>
</dbReference>
<dbReference type="Pfam" id="PF10433">
    <property type="entry name" value="Beta-prop_RSE1_1st"/>
    <property type="match status" value="1"/>
</dbReference>
<name>A0A7H9B6I4_ZYGMR</name>
<protein>
    <recommendedName>
        <fullName evidence="10">Cleavage/polyadenylation specificity factor A subunit N-terminal domain-containing protein</fullName>
    </recommendedName>
</protein>
<proteinExistence type="predicted"/>
<evidence type="ECO:0000256" key="1">
    <source>
        <dbReference type="ARBA" id="ARBA00004123"/>
    </source>
</evidence>
<dbReference type="SUPFAM" id="SSF50978">
    <property type="entry name" value="WD40 repeat-like"/>
    <property type="match status" value="1"/>
</dbReference>
<keyword evidence="2" id="KW-0507">mRNA processing</keyword>
<evidence type="ECO:0000259" key="6">
    <source>
        <dbReference type="Pfam" id="PF10433"/>
    </source>
</evidence>
<dbReference type="InterPro" id="IPR050358">
    <property type="entry name" value="RSE1/DDB1/CFT1"/>
</dbReference>
<dbReference type="RefSeq" id="XP_037145865.1">
    <property type="nucleotide sequence ID" value="XM_037289970.1"/>
</dbReference>
<keyword evidence="3" id="KW-0539">Nucleus</keyword>
<dbReference type="GeneID" id="59237923"/>
<dbReference type="Proteomes" id="UP000509704">
    <property type="component" value="Chromosome 7"/>
</dbReference>
<feature type="domain" description="RSE1/DDB1/CPSF1 first beta-propeller" evidence="6">
    <location>
        <begin position="48"/>
        <end position="437"/>
    </location>
</feature>
<evidence type="ECO:0008006" key="10">
    <source>
        <dbReference type="Google" id="ProtNLM"/>
    </source>
</evidence>
<dbReference type="KEGG" id="zmk:HG535_0G00250"/>
<dbReference type="Pfam" id="PF03178">
    <property type="entry name" value="CPSF_A"/>
    <property type="match status" value="1"/>
</dbReference>
<organism evidence="8 9">
    <name type="scientific">Zygotorulaspora mrakii</name>
    <name type="common">Zygosaccharomyces mrakii</name>
    <dbReference type="NCBI Taxonomy" id="42260"/>
    <lineage>
        <taxon>Eukaryota</taxon>
        <taxon>Fungi</taxon>
        <taxon>Dikarya</taxon>
        <taxon>Ascomycota</taxon>
        <taxon>Saccharomycotina</taxon>
        <taxon>Saccharomycetes</taxon>
        <taxon>Saccharomycetales</taxon>
        <taxon>Saccharomycetaceae</taxon>
        <taxon>Zygotorulaspora</taxon>
    </lineage>
</organism>
<feature type="region of interest" description="Disordered" evidence="4">
    <location>
        <begin position="744"/>
        <end position="765"/>
    </location>
</feature>
<dbReference type="InterPro" id="IPR015943">
    <property type="entry name" value="WD40/YVTN_repeat-like_dom_sf"/>
</dbReference>